<dbReference type="InterPro" id="IPR036162">
    <property type="entry name" value="Resolvase-like_N_sf"/>
</dbReference>
<organism evidence="2 3">
    <name type="scientific">Geomicrobium sediminis</name>
    <dbReference type="NCBI Taxonomy" id="1347788"/>
    <lineage>
        <taxon>Bacteria</taxon>
        <taxon>Bacillati</taxon>
        <taxon>Bacillota</taxon>
        <taxon>Bacilli</taxon>
        <taxon>Bacillales</taxon>
        <taxon>Geomicrobium</taxon>
    </lineage>
</organism>
<dbReference type="RefSeq" id="WP_204699415.1">
    <property type="nucleotide sequence ID" value="NZ_JAFBEC010000014.1"/>
</dbReference>
<name>A0ABS2PGN4_9BACL</name>
<sequence length="130" mass="15130">MIYGYVRPYSRDEEGWLQNQLLEKYGVNTIVQEGDFGEGSDKELHDLLEQLQPKDTVVVVKLSCLAASSELLLEMLTYFDDNNIRFISLFDEIDTLRLGSVYLNAIKRMDEFAFDVRSERTRLGIKRNKK</sequence>
<evidence type="ECO:0000259" key="1">
    <source>
        <dbReference type="SMART" id="SM00857"/>
    </source>
</evidence>
<dbReference type="SMART" id="SM00857">
    <property type="entry name" value="Resolvase"/>
    <property type="match status" value="1"/>
</dbReference>
<dbReference type="Proteomes" id="UP000741863">
    <property type="component" value="Unassembled WGS sequence"/>
</dbReference>
<accession>A0ABS2PGN4</accession>
<dbReference type="InterPro" id="IPR006119">
    <property type="entry name" value="Resolv_N"/>
</dbReference>
<proteinExistence type="predicted"/>
<dbReference type="Gene3D" id="3.40.50.1390">
    <property type="entry name" value="Resolvase, N-terminal catalytic domain"/>
    <property type="match status" value="1"/>
</dbReference>
<dbReference type="EMBL" id="JAFBEC010000014">
    <property type="protein sequence ID" value="MBM7634595.1"/>
    <property type="molecule type" value="Genomic_DNA"/>
</dbReference>
<gene>
    <name evidence="2" type="ORF">JOD17_003717</name>
</gene>
<evidence type="ECO:0000313" key="2">
    <source>
        <dbReference type="EMBL" id="MBM7634595.1"/>
    </source>
</evidence>
<reference evidence="2 3" key="1">
    <citation type="submission" date="2021-01" db="EMBL/GenBank/DDBJ databases">
        <title>Genomic Encyclopedia of Type Strains, Phase IV (KMG-IV): sequencing the most valuable type-strain genomes for metagenomic binning, comparative biology and taxonomic classification.</title>
        <authorList>
            <person name="Goeker M."/>
        </authorList>
    </citation>
    <scope>NUCLEOTIDE SEQUENCE [LARGE SCALE GENOMIC DNA]</scope>
    <source>
        <strain evidence="2 3">DSM 25540</strain>
    </source>
</reference>
<evidence type="ECO:0000313" key="3">
    <source>
        <dbReference type="Proteomes" id="UP000741863"/>
    </source>
</evidence>
<dbReference type="Pfam" id="PF00239">
    <property type="entry name" value="Resolvase"/>
    <property type="match status" value="1"/>
</dbReference>
<feature type="domain" description="Resolvase/invertase-type recombinase catalytic" evidence="1">
    <location>
        <begin position="2"/>
        <end position="130"/>
    </location>
</feature>
<comment type="caution">
    <text evidence="2">The sequence shown here is derived from an EMBL/GenBank/DDBJ whole genome shotgun (WGS) entry which is preliminary data.</text>
</comment>
<protein>
    <submittedName>
        <fullName evidence="2">DNA invertase Pin-like site-specific DNA recombinase</fullName>
    </submittedName>
</protein>
<dbReference type="SUPFAM" id="SSF53041">
    <property type="entry name" value="Resolvase-like"/>
    <property type="match status" value="1"/>
</dbReference>
<keyword evidence="3" id="KW-1185">Reference proteome</keyword>